<name>A0A844QJW0_9HYPH</name>
<keyword evidence="3" id="KW-1185">Reference proteome</keyword>
<dbReference type="GO" id="GO:0032259">
    <property type="term" value="P:methylation"/>
    <property type="evidence" value="ECO:0007669"/>
    <property type="project" value="UniProtKB-KW"/>
</dbReference>
<organism evidence="2 3">
    <name type="scientific">Nitratireductor arenosus</name>
    <dbReference type="NCBI Taxonomy" id="2682096"/>
    <lineage>
        <taxon>Bacteria</taxon>
        <taxon>Pseudomonadati</taxon>
        <taxon>Pseudomonadota</taxon>
        <taxon>Alphaproteobacteria</taxon>
        <taxon>Hyphomicrobiales</taxon>
        <taxon>Phyllobacteriaceae</taxon>
        <taxon>Nitratireductor</taxon>
    </lineage>
</organism>
<keyword evidence="2" id="KW-0489">Methyltransferase</keyword>
<accession>A0A844QJW0</accession>
<dbReference type="Gene3D" id="3.40.50.150">
    <property type="entry name" value="Vaccinia Virus protein VP39"/>
    <property type="match status" value="1"/>
</dbReference>
<gene>
    <name evidence="2" type="ORF">GN330_20245</name>
</gene>
<keyword evidence="2" id="KW-0808">Transferase</keyword>
<dbReference type="EMBL" id="WPHG01000006">
    <property type="protein sequence ID" value="MVA99585.1"/>
    <property type="molecule type" value="Genomic_DNA"/>
</dbReference>
<feature type="domain" description="Methyltransferase" evidence="1">
    <location>
        <begin position="58"/>
        <end position="153"/>
    </location>
</feature>
<comment type="caution">
    <text evidence="2">The sequence shown here is derived from an EMBL/GenBank/DDBJ whole genome shotgun (WGS) entry which is preliminary data.</text>
</comment>
<proteinExistence type="predicted"/>
<dbReference type="InterPro" id="IPR029063">
    <property type="entry name" value="SAM-dependent_MTases_sf"/>
</dbReference>
<dbReference type="SUPFAM" id="SSF53335">
    <property type="entry name" value="S-adenosyl-L-methionine-dependent methyltransferases"/>
    <property type="match status" value="1"/>
</dbReference>
<dbReference type="AlphaFoldDB" id="A0A844QJW0"/>
<reference evidence="2 3" key="1">
    <citation type="submission" date="2019-12" db="EMBL/GenBank/DDBJ databases">
        <title>Nitratireductor arenosus sp. nov., Isolated from sea sand, Jeju island, South Korea.</title>
        <authorList>
            <person name="Kim W."/>
        </authorList>
    </citation>
    <scope>NUCLEOTIDE SEQUENCE [LARGE SCALE GENOMIC DNA]</scope>
    <source>
        <strain evidence="2 3">CAU 1489</strain>
    </source>
</reference>
<dbReference type="RefSeq" id="WP_156714905.1">
    <property type="nucleotide sequence ID" value="NZ_WPHG01000006.1"/>
</dbReference>
<dbReference type="Proteomes" id="UP000463224">
    <property type="component" value="Unassembled WGS sequence"/>
</dbReference>
<protein>
    <submittedName>
        <fullName evidence="2">Methyltransferase domain-containing protein</fullName>
    </submittedName>
</protein>
<dbReference type="GO" id="GO:0008168">
    <property type="term" value="F:methyltransferase activity"/>
    <property type="evidence" value="ECO:0007669"/>
    <property type="project" value="UniProtKB-KW"/>
</dbReference>
<evidence type="ECO:0000313" key="3">
    <source>
        <dbReference type="Proteomes" id="UP000463224"/>
    </source>
</evidence>
<evidence type="ECO:0000259" key="1">
    <source>
        <dbReference type="Pfam" id="PF13649"/>
    </source>
</evidence>
<dbReference type="PANTHER" id="PTHR12843:SF5">
    <property type="entry name" value="EEF1A LYSINE METHYLTRANSFERASE 2"/>
    <property type="match status" value="1"/>
</dbReference>
<dbReference type="Pfam" id="PF13649">
    <property type="entry name" value="Methyltransf_25"/>
    <property type="match status" value="1"/>
</dbReference>
<evidence type="ECO:0000313" key="2">
    <source>
        <dbReference type="EMBL" id="MVA99585.1"/>
    </source>
</evidence>
<dbReference type="PANTHER" id="PTHR12843">
    <property type="entry name" value="PROTEIN-LYSINE N-METHYLTRANSFERASE METTL10"/>
    <property type="match status" value="1"/>
</dbReference>
<dbReference type="CDD" id="cd02440">
    <property type="entry name" value="AdoMet_MTases"/>
    <property type="match status" value="1"/>
</dbReference>
<sequence>MGLKVPLSAEASVNGNDQAHWDNVYGSKTEGEVSWFQDEPDISLTLLALVGASPDDTIVDVGGGASRLVDCLLDKGFAHVSVLDLSAAALAAAQVRLGARSDAAKWITADARRWQPPEAYDIWHDRAAFHFLTGADDQRAYIERLNRGLKDGGHVIIGTFAPDGPEKCSGLPVVRHNADSLSRLLGPGYILVDSRRHEHKTPWGAVQKFQFSTFKRGS</sequence>
<dbReference type="InterPro" id="IPR041698">
    <property type="entry name" value="Methyltransf_25"/>
</dbReference>